<dbReference type="EMBL" id="BMAQ01000020">
    <property type="protein sequence ID" value="GFR38521.1"/>
    <property type="molecule type" value="Genomic_DNA"/>
</dbReference>
<organism evidence="1 2">
    <name type="scientific">Insulibacter thermoxylanivorax</name>
    <dbReference type="NCBI Taxonomy" id="2749268"/>
    <lineage>
        <taxon>Bacteria</taxon>
        <taxon>Bacillati</taxon>
        <taxon>Bacillota</taxon>
        <taxon>Bacilli</taxon>
        <taxon>Bacillales</taxon>
        <taxon>Paenibacillaceae</taxon>
        <taxon>Insulibacter</taxon>
    </lineage>
</organism>
<proteinExistence type="predicted"/>
<evidence type="ECO:0000313" key="1">
    <source>
        <dbReference type="EMBL" id="GFR38521.1"/>
    </source>
</evidence>
<gene>
    <name evidence="1" type="ORF">PRECH8_18170</name>
</gene>
<keyword evidence="2" id="KW-1185">Reference proteome</keyword>
<reference evidence="1" key="2">
    <citation type="journal article" date="2021" name="Data Brief">
        <title>Draft genome sequence data of the facultative, thermophilic, xylanolytic bacterium Paenibacillus sp. strain DA-C8.</title>
        <authorList>
            <person name="Chhe C."/>
            <person name="Uke A."/>
            <person name="Baramee S."/>
            <person name="Ungkulpasvich U."/>
            <person name="Tachaapaikoon C."/>
            <person name="Pason P."/>
            <person name="Waeonukul R."/>
            <person name="Ratanakhanokchai K."/>
            <person name="Kosugi A."/>
        </authorList>
    </citation>
    <scope>NUCLEOTIDE SEQUENCE</scope>
    <source>
        <strain evidence="1">DA-C8</strain>
    </source>
</reference>
<dbReference type="Proteomes" id="UP000654993">
    <property type="component" value="Unassembled WGS sequence"/>
</dbReference>
<name>A0A916QHE5_9BACL</name>
<comment type="caution">
    <text evidence="1">The sequence shown here is derived from an EMBL/GenBank/DDBJ whole genome shotgun (WGS) entry which is preliminary data.</text>
</comment>
<sequence length="116" mass="13450">MRIGCPLQNNQCHFELRSNRGHFEHWMQGKAISGGFDYYWGNYNATITIELHVEMATVGRSLYYGEKPFTGKGHHCYEKEYYVTLGNTYRVVTIATNKERNRILETATSTSAQVKY</sequence>
<reference evidence="1" key="1">
    <citation type="submission" date="2020-08" db="EMBL/GenBank/DDBJ databases">
        <authorList>
            <person name="Uke A."/>
            <person name="Chhe C."/>
            <person name="Baramee S."/>
            <person name="Kosugi A."/>
        </authorList>
    </citation>
    <scope>NUCLEOTIDE SEQUENCE</scope>
    <source>
        <strain evidence="1">DA-C8</strain>
    </source>
</reference>
<evidence type="ECO:0000313" key="2">
    <source>
        <dbReference type="Proteomes" id="UP000654993"/>
    </source>
</evidence>
<dbReference type="AlphaFoldDB" id="A0A916QHE5"/>
<accession>A0A916QHE5</accession>
<protein>
    <submittedName>
        <fullName evidence="1">Uncharacterized protein</fullName>
    </submittedName>
</protein>